<organism evidence="2 3">
    <name type="scientific">Hohenbuehelia grisea</name>
    <dbReference type="NCBI Taxonomy" id="104357"/>
    <lineage>
        <taxon>Eukaryota</taxon>
        <taxon>Fungi</taxon>
        <taxon>Dikarya</taxon>
        <taxon>Basidiomycota</taxon>
        <taxon>Agaricomycotina</taxon>
        <taxon>Agaricomycetes</taxon>
        <taxon>Agaricomycetidae</taxon>
        <taxon>Agaricales</taxon>
        <taxon>Pleurotineae</taxon>
        <taxon>Pleurotaceae</taxon>
        <taxon>Hohenbuehelia</taxon>
    </lineage>
</organism>
<feature type="domain" description="DUF5648" evidence="1">
    <location>
        <begin position="131"/>
        <end position="262"/>
    </location>
</feature>
<keyword evidence="3" id="KW-1185">Reference proteome</keyword>
<evidence type="ECO:0000259" key="1">
    <source>
        <dbReference type="Pfam" id="PF18885"/>
    </source>
</evidence>
<reference evidence="3" key="1">
    <citation type="submission" date="2024-06" db="EMBL/GenBank/DDBJ databases">
        <title>Multi-omics analyses provide insights into the biosynthesis of the anticancer antibiotic pleurotin in Hohenbuehelia grisea.</title>
        <authorList>
            <person name="Weaver J.A."/>
            <person name="Alberti F."/>
        </authorList>
    </citation>
    <scope>NUCLEOTIDE SEQUENCE [LARGE SCALE GENOMIC DNA]</scope>
    <source>
        <strain evidence="3">T-177</strain>
    </source>
</reference>
<gene>
    <name evidence="2" type="ORF">HGRIS_013933</name>
</gene>
<dbReference type="EMBL" id="JASNQZ010000003">
    <property type="protein sequence ID" value="KAL0958592.1"/>
    <property type="molecule type" value="Genomic_DNA"/>
</dbReference>
<accession>A0ABR3JTY9</accession>
<protein>
    <recommendedName>
        <fullName evidence="1">DUF5648 domain-containing protein</fullName>
    </recommendedName>
</protein>
<proteinExistence type="predicted"/>
<dbReference type="Pfam" id="PF18885">
    <property type="entry name" value="DUF5648"/>
    <property type="match status" value="1"/>
</dbReference>
<evidence type="ECO:0000313" key="3">
    <source>
        <dbReference type="Proteomes" id="UP001556367"/>
    </source>
</evidence>
<dbReference type="Proteomes" id="UP001556367">
    <property type="component" value="Unassembled WGS sequence"/>
</dbReference>
<name>A0ABR3JTY9_9AGAR</name>
<dbReference type="InterPro" id="IPR043708">
    <property type="entry name" value="DUF5648"/>
</dbReference>
<comment type="caution">
    <text evidence="2">The sequence shown here is derived from an EMBL/GenBank/DDBJ whole genome shotgun (WGS) entry which is preliminary data.</text>
</comment>
<evidence type="ECO:0000313" key="2">
    <source>
        <dbReference type="EMBL" id="KAL0958592.1"/>
    </source>
</evidence>
<sequence length="268" mass="30030">MQFNGPCSVVGTMWKMEDNHERFIQNRFVLITIRRGLNHKRDAITKVSGNCEDSNHIYISTRLTVSLLICDPVFTLEVSARLDTAILMRFLTSLPVLAFVATQAFGQPAEPASLASPGLVPCAHPAKADFFYRLFNPEINDHFYTRNATEADEFAAKGYEQKTVAGYIFTRPQVQTKALFRLYSAESQDHVYADNGDARKFESEGYVRQGVAGFVYTSSKCAAAPLFRLYNPTTKDHFYTTLTVEINDALGKGYERQGILAFAYPFAG</sequence>